<dbReference type="Pfam" id="PF13365">
    <property type="entry name" value="Trypsin_2"/>
    <property type="match status" value="1"/>
</dbReference>
<dbReference type="Proteomes" id="UP000030014">
    <property type="component" value="Unassembled WGS sequence"/>
</dbReference>
<proteinExistence type="predicted"/>
<dbReference type="InterPro" id="IPR043504">
    <property type="entry name" value="Peptidase_S1_PA_chymotrypsin"/>
</dbReference>
<protein>
    <recommendedName>
        <fullName evidence="1">Nal1 N-terminal domain-containing protein</fullName>
    </recommendedName>
</protein>
<reference evidence="2 3" key="1">
    <citation type="submission" date="2014-01" db="EMBL/GenBank/DDBJ databases">
        <title>Plasmidome dynamics in the species complex Clostridium novyi sensu lato converts strains of independent lineages into distinctly different pathogens.</title>
        <authorList>
            <person name="Skarin H."/>
            <person name="Segerman B."/>
        </authorList>
    </citation>
    <scope>NUCLEOTIDE SEQUENCE [LARGE SCALE GENOMIC DNA]</scope>
    <source>
        <strain evidence="2 3">DC5</strain>
    </source>
</reference>
<dbReference type="InterPro" id="IPR057905">
    <property type="entry name" value="Nal1_N"/>
</dbReference>
<evidence type="ECO:0000259" key="1">
    <source>
        <dbReference type="Pfam" id="PF25608"/>
    </source>
</evidence>
<feature type="domain" description="Nal1 N-terminal" evidence="1">
    <location>
        <begin position="25"/>
        <end position="82"/>
    </location>
</feature>
<dbReference type="RefSeq" id="WP_039257602.1">
    <property type="nucleotide sequence ID" value="NZ_JDRY01000027.1"/>
</dbReference>
<accession>A0A0A0IH22</accession>
<dbReference type="InterPro" id="IPR009003">
    <property type="entry name" value="Peptidase_S1_PA"/>
</dbReference>
<organism evidence="2 3">
    <name type="scientific">Clostridium botulinum C/D str. DC5</name>
    <dbReference type="NCBI Taxonomy" id="1443128"/>
    <lineage>
        <taxon>Bacteria</taxon>
        <taxon>Bacillati</taxon>
        <taxon>Bacillota</taxon>
        <taxon>Clostridia</taxon>
        <taxon>Eubacteriales</taxon>
        <taxon>Clostridiaceae</taxon>
        <taxon>Clostridium</taxon>
    </lineage>
</organism>
<gene>
    <name evidence="2" type="ORF">Z955_05445</name>
</gene>
<evidence type="ECO:0000313" key="3">
    <source>
        <dbReference type="Proteomes" id="UP000030014"/>
    </source>
</evidence>
<evidence type="ECO:0000313" key="2">
    <source>
        <dbReference type="EMBL" id="KGM99893.1"/>
    </source>
</evidence>
<name>A0A0A0IH22_CLOBO</name>
<dbReference type="SUPFAM" id="SSF50494">
    <property type="entry name" value="Trypsin-like serine proteases"/>
    <property type="match status" value="1"/>
</dbReference>
<dbReference type="Pfam" id="PF25608">
    <property type="entry name" value="NAL1_N"/>
    <property type="match status" value="1"/>
</dbReference>
<sequence length="308" mass="33885">MNKICSVEEKISYICMKEYKYLLNKRNVVGVALGYKTTNGFYTCQKCIAVFVIKKLAINELDSNQLIPKYYNGIPTDVVQCDKPKFDALTAKVRPVINGYSISNILQDDTAGTCGCLVHDKYLYILSNNHVFASNNRAEIQTSIIQPSIYDGGKNPKDVIAHLYRFIPIKFIEGDKKPENQVDCAIAKVISRSFVSSAIAFIGVPKGISKAILLQKVRKVGRTTEETYGKVTYTNGTIIVQTEVKGKEALFTNQIITSKMTTGGDSGSLLVDEDLNAVGLCMSSTNQNTIVNPIESVLNSLKVKLVTG</sequence>
<dbReference type="EMBL" id="JDRY01000027">
    <property type="protein sequence ID" value="KGM99893.1"/>
    <property type="molecule type" value="Genomic_DNA"/>
</dbReference>
<comment type="caution">
    <text evidence="2">The sequence shown here is derived from an EMBL/GenBank/DDBJ whole genome shotgun (WGS) entry which is preliminary data.</text>
</comment>
<dbReference type="AlphaFoldDB" id="A0A0A0IH22"/>
<dbReference type="Gene3D" id="2.40.10.10">
    <property type="entry name" value="Trypsin-like serine proteases"/>
    <property type="match status" value="1"/>
</dbReference>